<dbReference type="InterPro" id="IPR003127">
    <property type="entry name" value="SoHo_dom"/>
</dbReference>
<dbReference type="Pfam" id="PF07653">
    <property type="entry name" value="SH3_2"/>
    <property type="match status" value="1"/>
</dbReference>
<name>A0A8T0EZT5_ARGBR</name>
<evidence type="ECO:0000313" key="10">
    <source>
        <dbReference type="Proteomes" id="UP000807504"/>
    </source>
</evidence>
<dbReference type="Pfam" id="PF02208">
    <property type="entry name" value="Sorb"/>
    <property type="match status" value="1"/>
</dbReference>
<feature type="compositionally biased region" description="Polar residues" evidence="5">
    <location>
        <begin position="371"/>
        <end position="382"/>
    </location>
</feature>
<dbReference type="FunFam" id="2.30.42.10:FF:000055">
    <property type="entry name" value="PDZ and LIM domain protein 3"/>
    <property type="match status" value="1"/>
</dbReference>
<keyword evidence="3" id="KW-0965">Cell junction</keyword>
<keyword evidence="2 4" id="KW-0728">SH3 domain</keyword>
<dbReference type="PANTHER" id="PTHR14167:SF116">
    <property type="entry name" value="CAP, ISOFORM AC"/>
    <property type="match status" value="1"/>
</dbReference>
<reference evidence="9" key="2">
    <citation type="submission" date="2020-06" db="EMBL/GenBank/DDBJ databases">
        <authorList>
            <person name="Sheffer M."/>
        </authorList>
    </citation>
    <scope>NUCLEOTIDE SEQUENCE</scope>
</reference>
<dbReference type="SUPFAM" id="SSF50044">
    <property type="entry name" value="SH3-domain"/>
    <property type="match status" value="3"/>
</dbReference>
<feature type="domain" description="SH3" evidence="6">
    <location>
        <begin position="1788"/>
        <end position="1847"/>
    </location>
</feature>
<reference evidence="9" key="1">
    <citation type="journal article" date="2020" name="bioRxiv">
        <title>Chromosome-level reference genome of the European wasp spider Argiope bruennichi: a resource for studies on range expansion and evolutionary adaptation.</title>
        <authorList>
            <person name="Sheffer M.M."/>
            <person name="Hoppe A."/>
            <person name="Krehenwinkel H."/>
            <person name="Uhl G."/>
            <person name="Kuss A.W."/>
            <person name="Jensen L."/>
            <person name="Jensen C."/>
            <person name="Gillespie R.G."/>
            <person name="Hoff K.J."/>
            <person name="Prost S."/>
        </authorList>
    </citation>
    <scope>NUCLEOTIDE SEQUENCE</scope>
</reference>
<dbReference type="InterPro" id="IPR001478">
    <property type="entry name" value="PDZ"/>
</dbReference>
<feature type="compositionally biased region" description="Low complexity" evidence="5">
    <location>
        <begin position="219"/>
        <end position="234"/>
    </location>
</feature>
<keyword evidence="10" id="KW-1185">Reference proteome</keyword>
<dbReference type="GO" id="GO:0070161">
    <property type="term" value="C:anchoring junction"/>
    <property type="evidence" value="ECO:0007669"/>
    <property type="project" value="UniProtKB-SubCell"/>
</dbReference>
<sequence length="1962" mass="216638">MPSVFVTLVGGSPWGFRIQGGRGTGQPLKLSKVNPGSKAYHQGLLEGDLLKMVNGYITDGLSQMDVQNIIKETGTVLSLEVERNPVQNDVEKTYTAATTLTFNGTPNYDLGGWGAKGTRGCRDQKEYPRDCCAITPEDEIAWMWKFYAFLGRADNNLSTRQPRTLNLANPKEKELLTMSKKSRSQFYVDTPPLGRDLPSQRHSMYVSQSEVDHYPKQDLSSASSSATLPSTAGSVDRLTGLGEKKNPRFFTLKPKTSFSLRPFFSSTSSLSPSKKNRRKSIETTYPLRDSYVQTDQDDRAYDEVGVQTLNASTVDVPVQTCFREWEEDDRYSYYSRRPFAVGAHRPGFYRLPSAGYSSSAPTTPVLKPTKSEPSNPASTKNSVVAPLVSSKLLKYAAPGDSSTSHSEKTLTTSGTQHDVNNAITAKPQETSVVSTPQPAAEHSPVSKPTSSAPLDTVNSVFQVDESVQKSPKSEKHTTSLPPISEDNKETYDNTDEPSEVSSGIRVISHAVNVPPSVLKVERTDSPVRHSAKIKTVHFDLSDSESPKQSPKIEKKSIPRNIDKDFIALLKDLDILTDNSNEPTDDSKDNKLKISFNAIPESAPKQTILSSKLRSAFDILHQDVLPPILEHSNETSEVEPQVPENSNEELIIKPETTKENDSRTNVPLLQPKADSAVNLQENICSSPPTELDKDENKLKAGEGVSPKSTSPIVFTSSKSDLDAENCNNRENVYDNIIKRNTSENVSLPTLPSFFDSSPKYTKPSTVLDVVEKLSESVVPFVPVTDNQDTSEEKMFSRSSSRSSVRSNSRSDFNPKQFDSCENLEQLEEEIIKSLCDPIIDNFDTNIMAQSNSPATFENRCPSAAQMRSAILDRLLSGESADAIIPSKCAESPNPYQDNTLGSKHIAVSPKFQNSSYDSPFQSPVPPQTDSFKNYNPVKNVVGTPKNNSAFLFPENNALRPGVAEQSAADAPLLASATNAISDGNFSNISLQSTPVHPEISEKGSISDDPSSKNCDFTNCLRPSELQNSPFLNKISSSSMAYRVSPEKVHTQLITPAPYVPRSESNESKVAKPNGQCDYASCLKPSQVQNSLFTAELSELTANKHGNDVLRTNSPLTARTNSPIFRKSSSSPTVLRSTENIVLKEKTPEQEKSHKSEVTIILKTPEPNKTPLPPKVNEEILDDGVIELPPVFSTKKEPLCNYSEMQSVIQAESPTNMAIELVTDDLSQVPPPPPPPPPPVSKLKTREMNSNTNVNSLESMIRNAQSNLVKTETPTEPKLPAPKTPVMMELEKHFETQRRYSADAAQNQDRRGCAKTELVIWPSPVKRTVSNGETSYMNQTSPNATTDVYYKSNGYSTQTKERSSSLPNGKSENAFNGRDHSFSSKTILTDEPPPPGAVLLDKKVTVDGDKVHTDKYYAIPVKEMLKETTTTTKFIPAPPKYEGIGPTEDGIPIGLRNSVKKENMHNWYKTMFKSLHKVDSALDGQEYTVGYSSEPETSRKDKSFQKKSATLGNRSGNNSSKTTDSLYKQNYPPSAKSSIEVYNVRPRLIEDYEPGNSSVTDDEITYGSKRYLPPLNAPKPSYEFKNGYEQENNFIRNLSLSDGPDPEQQKVWYKEIQKGGDVPQFGLGKPAPERPKEPVIGPLPPPPLNYNGPTICQATRPSTLPPNYTTDSNLCQQSNGPYEIQMRHAIHSEMQHRLSPSSSQLSSPSRSILKSPSRSPDLKLLARALFDFNAESAKEISLKKGDVVLISRQLDKNWYEGEKNGSIGIFPISYVEIVPPEHTSTPIKSFTEGSAKVRYDFTAQTSVELSVKKGDLLNLIRRVDANWYECRFNNKKGIIPASYLQILQEPSEKSALPTPVVTPTPPKSCLKSPRSSSETNSNSSSPYSNNTRSPSVESAIHVETARSKLLARGKKGYSLMEPILYKAIYSYKPQNDDELELNEGDMIYVVEMCDDGCINFTRLT</sequence>
<evidence type="ECO:0000256" key="5">
    <source>
        <dbReference type="SAM" id="MobiDB-lite"/>
    </source>
</evidence>
<feature type="region of interest" description="Disordered" evidence="5">
    <location>
        <begin position="1224"/>
        <end position="1243"/>
    </location>
</feature>
<dbReference type="SMART" id="SM00228">
    <property type="entry name" value="PDZ"/>
    <property type="match status" value="1"/>
</dbReference>
<organism evidence="9 10">
    <name type="scientific">Argiope bruennichi</name>
    <name type="common">Wasp spider</name>
    <name type="synonym">Aranea bruennichi</name>
    <dbReference type="NCBI Taxonomy" id="94029"/>
    <lineage>
        <taxon>Eukaryota</taxon>
        <taxon>Metazoa</taxon>
        <taxon>Ecdysozoa</taxon>
        <taxon>Arthropoda</taxon>
        <taxon>Chelicerata</taxon>
        <taxon>Arachnida</taxon>
        <taxon>Araneae</taxon>
        <taxon>Araneomorphae</taxon>
        <taxon>Entelegynae</taxon>
        <taxon>Araneoidea</taxon>
        <taxon>Araneidae</taxon>
        <taxon>Argiope</taxon>
    </lineage>
</organism>
<evidence type="ECO:0000256" key="1">
    <source>
        <dbReference type="ARBA" id="ARBA00004282"/>
    </source>
</evidence>
<feature type="region of interest" description="Disordered" evidence="5">
    <location>
        <begin position="1488"/>
        <end position="1529"/>
    </location>
</feature>
<feature type="region of interest" description="Disordered" evidence="5">
    <location>
        <begin position="355"/>
        <end position="383"/>
    </location>
</feature>
<dbReference type="Gene3D" id="2.30.42.10">
    <property type="match status" value="1"/>
</dbReference>
<comment type="caution">
    <text evidence="9">The sequence shown here is derived from an EMBL/GenBank/DDBJ whole genome shotgun (WGS) entry which is preliminary data.</text>
</comment>
<dbReference type="Proteomes" id="UP000807504">
    <property type="component" value="Unassembled WGS sequence"/>
</dbReference>
<feature type="domain" description="PDZ" evidence="7">
    <location>
        <begin position="11"/>
        <end position="85"/>
    </location>
</feature>
<feature type="domain" description="SoHo" evidence="8">
    <location>
        <begin position="1433"/>
        <end position="1494"/>
    </location>
</feature>
<evidence type="ECO:0000256" key="4">
    <source>
        <dbReference type="PROSITE-ProRule" id="PRU00192"/>
    </source>
</evidence>
<feature type="region of interest" description="Disordered" evidence="5">
    <location>
        <begin position="396"/>
        <end position="502"/>
    </location>
</feature>
<dbReference type="CDD" id="cd11781">
    <property type="entry name" value="SH3_Sorbs_1"/>
    <property type="match status" value="1"/>
</dbReference>
<feature type="compositionally biased region" description="Polar residues" evidence="5">
    <location>
        <begin position="200"/>
        <end position="209"/>
    </location>
</feature>
<dbReference type="SMART" id="SM00459">
    <property type="entry name" value="Sorb"/>
    <property type="match status" value="1"/>
</dbReference>
<evidence type="ECO:0000259" key="7">
    <source>
        <dbReference type="PROSITE" id="PS50106"/>
    </source>
</evidence>
<protein>
    <submittedName>
        <fullName evidence="9">Sorbin and SH3 domain-containing protein 2</fullName>
    </submittedName>
</protein>
<feature type="region of interest" description="Disordered" evidence="5">
    <location>
        <begin position="190"/>
        <end position="239"/>
    </location>
</feature>
<dbReference type="InterPro" id="IPR036028">
    <property type="entry name" value="SH3-like_dom_sf"/>
</dbReference>
<feature type="compositionally biased region" description="Polar residues" evidence="5">
    <location>
        <begin position="1504"/>
        <end position="1529"/>
    </location>
</feature>
<feature type="region of interest" description="Disordered" evidence="5">
    <location>
        <begin position="783"/>
        <end position="815"/>
    </location>
</feature>
<dbReference type="PROSITE" id="PS50106">
    <property type="entry name" value="PDZ"/>
    <property type="match status" value="1"/>
</dbReference>
<evidence type="ECO:0000313" key="9">
    <source>
        <dbReference type="EMBL" id="KAF8782249.1"/>
    </source>
</evidence>
<feature type="domain" description="SH3" evidence="6">
    <location>
        <begin position="1918"/>
        <end position="1962"/>
    </location>
</feature>
<evidence type="ECO:0000259" key="8">
    <source>
        <dbReference type="PROSITE" id="PS50831"/>
    </source>
</evidence>
<feature type="compositionally biased region" description="Polar residues" evidence="5">
    <location>
        <begin position="1353"/>
        <end position="1372"/>
    </location>
</feature>
<comment type="subcellular location">
    <subcellularLocation>
        <location evidence="1">Cell junction</location>
    </subcellularLocation>
</comment>
<dbReference type="PRINTS" id="PR00499">
    <property type="entry name" value="P67PHOX"/>
</dbReference>
<feature type="compositionally biased region" description="Low complexity" evidence="5">
    <location>
        <begin position="1870"/>
        <end position="1893"/>
    </location>
</feature>
<feature type="compositionally biased region" description="Low complexity" evidence="5">
    <location>
        <begin position="1695"/>
        <end position="1715"/>
    </location>
</feature>
<evidence type="ECO:0000256" key="2">
    <source>
        <dbReference type="ARBA" id="ARBA00022443"/>
    </source>
</evidence>
<dbReference type="InterPro" id="IPR050384">
    <property type="entry name" value="Endophilin_SH3RF"/>
</dbReference>
<feature type="region of interest" description="Disordered" evidence="5">
    <location>
        <begin position="1353"/>
        <end position="1394"/>
    </location>
</feature>
<feature type="compositionally biased region" description="Polar residues" evidence="5">
    <location>
        <begin position="400"/>
        <end position="437"/>
    </location>
</feature>
<dbReference type="Gene3D" id="2.30.30.40">
    <property type="entry name" value="SH3 Domains"/>
    <property type="match status" value="3"/>
</dbReference>
<feature type="region of interest" description="Disordered" evidence="5">
    <location>
        <begin position="1852"/>
        <end position="1896"/>
    </location>
</feature>
<dbReference type="SUPFAM" id="SSF50156">
    <property type="entry name" value="PDZ domain-like"/>
    <property type="match status" value="1"/>
</dbReference>
<accession>A0A8T0EZT5</accession>
<dbReference type="PROSITE" id="PS50002">
    <property type="entry name" value="SH3"/>
    <property type="match status" value="3"/>
</dbReference>
<feature type="region of interest" description="Disordered" evidence="5">
    <location>
        <begin position="1691"/>
        <end position="1715"/>
    </location>
</feature>
<gene>
    <name evidence="9" type="ORF">HNY73_012561</name>
</gene>
<dbReference type="PROSITE" id="PS50831">
    <property type="entry name" value="SOHO"/>
    <property type="match status" value="1"/>
</dbReference>
<feature type="region of interest" description="Disordered" evidence="5">
    <location>
        <begin position="1329"/>
        <end position="1348"/>
    </location>
</feature>
<dbReference type="InterPro" id="IPR036034">
    <property type="entry name" value="PDZ_sf"/>
</dbReference>
<feature type="compositionally biased region" description="Polar residues" evidence="5">
    <location>
        <begin position="446"/>
        <end position="461"/>
    </location>
</feature>
<evidence type="ECO:0000256" key="3">
    <source>
        <dbReference type="ARBA" id="ARBA00022949"/>
    </source>
</evidence>
<feature type="domain" description="SH3" evidence="6">
    <location>
        <begin position="1719"/>
        <end position="1778"/>
    </location>
</feature>
<feature type="compositionally biased region" description="Polar residues" evidence="5">
    <location>
        <begin position="1329"/>
        <end position="1344"/>
    </location>
</feature>
<dbReference type="SMART" id="SM00326">
    <property type="entry name" value="SH3"/>
    <property type="match status" value="3"/>
</dbReference>
<proteinExistence type="predicted"/>
<feature type="compositionally biased region" description="Low complexity" evidence="5">
    <location>
        <begin position="795"/>
        <end position="809"/>
    </location>
</feature>
<evidence type="ECO:0000259" key="6">
    <source>
        <dbReference type="PROSITE" id="PS50002"/>
    </source>
</evidence>
<dbReference type="EMBL" id="JABXBU010001863">
    <property type="protein sequence ID" value="KAF8782249.1"/>
    <property type="molecule type" value="Genomic_DNA"/>
</dbReference>
<dbReference type="InterPro" id="IPR001452">
    <property type="entry name" value="SH3_domain"/>
</dbReference>
<feature type="compositionally biased region" description="Pro residues" evidence="5">
    <location>
        <begin position="1227"/>
        <end position="1238"/>
    </location>
</feature>
<dbReference type="PANTHER" id="PTHR14167">
    <property type="entry name" value="SH3 DOMAIN-CONTAINING"/>
    <property type="match status" value="1"/>
</dbReference>
<dbReference type="Pfam" id="PF00595">
    <property type="entry name" value="PDZ"/>
    <property type="match status" value="1"/>
</dbReference>
<dbReference type="Pfam" id="PF00018">
    <property type="entry name" value="SH3_1"/>
    <property type="match status" value="2"/>
</dbReference>